<dbReference type="AlphaFoldDB" id="A0A5K7XN54"/>
<evidence type="ECO:0000313" key="2">
    <source>
        <dbReference type="Proteomes" id="UP000326837"/>
    </source>
</evidence>
<dbReference type="KEGG" id="lpav:PLANPX_5825"/>
<evidence type="ECO:0000313" key="1">
    <source>
        <dbReference type="EMBL" id="BBO36213.1"/>
    </source>
</evidence>
<dbReference type="EMBL" id="AP021861">
    <property type="protein sequence ID" value="BBO36213.1"/>
    <property type="molecule type" value="Genomic_DNA"/>
</dbReference>
<sequence length="42" mass="4577">MSTDALAEPGARIVPLANATDDCQRTTDNLKIFLLKLGHPLR</sequence>
<organism evidence="1 2">
    <name type="scientific">Lacipirellula parvula</name>
    <dbReference type="NCBI Taxonomy" id="2650471"/>
    <lineage>
        <taxon>Bacteria</taxon>
        <taxon>Pseudomonadati</taxon>
        <taxon>Planctomycetota</taxon>
        <taxon>Planctomycetia</taxon>
        <taxon>Pirellulales</taxon>
        <taxon>Lacipirellulaceae</taxon>
        <taxon>Lacipirellula</taxon>
    </lineage>
</organism>
<proteinExistence type="predicted"/>
<accession>A0A5K7XN54</accession>
<name>A0A5K7XN54_9BACT</name>
<keyword evidence="2" id="KW-1185">Reference proteome</keyword>
<gene>
    <name evidence="1" type="ORF">PLANPX_5825</name>
</gene>
<protein>
    <submittedName>
        <fullName evidence="1">Uncharacterized protein</fullName>
    </submittedName>
</protein>
<dbReference type="Proteomes" id="UP000326837">
    <property type="component" value="Chromosome"/>
</dbReference>
<reference evidence="2" key="1">
    <citation type="submission" date="2019-10" db="EMBL/GenBank/DDBJ databases">
        <title>Lacipirellula parvula gen. nov., sp. nov., representing a lineage of planctomycetes widespread in freshwater anoxic habitats, and description of the family Lacipirellulaceae.</title>
        <authorList>
            <person name="Dedysh S.N."/>
            <person name="Kulichevskaya I.S."/>
            <person name="Beletsky A.V."/>
            <person name="Rakitin A.L."/>
            <person name="Mardanov A.V."/>
            <person name="Ivanova A.A."/>
            <person name="Saltykova V.X."/>
            <person name="Rijpstra W.I.C."/>
            <person name="Sinninghe Damste J.S."/>
            <person name="Ravin N.V."/>
        </authorList>
    </citation>
    <scope>NUCLEOTIDE SEQUENCE [LARGE SCALE GENOMIC DNA]</scope>
    <source>
        <strain evidence="2">PX69</strain>
    </source>
</reference>